<dbReference type="Proteomes" id="UP000177960">
    <property type="component" value="Unassembled WGS sequence"/>
</dbReference>
<dbReference type="AlphaFoldDB" id="A0A1G1ZH92"/>
<accession>A0A1G1ZH92</accession>
<gene>
    <name evidence="1" type="ORF">A3B92_02290</name>
</gene>
<reference evidence="1 2" key="1">
    <citation type="journal article" date="2016" name="Nat. Commun.">
        <title>Thousands of microbial genomes shed light on interconnected biogeochemical processes in an aquifer system.</title>
        <authorList>
            <person name="Anantharaman K."/>
            <person name="Brown C.T."/>
            <person name="Hug L.A."/>
            <person name="Sharon I."/>
            <person name="Castelle C.J."/>
            <person name="Probst A.J."/>
            <person name="Thomas B.C."/>
            <person name="Singh A."/>
            <person name="Wilkins M.J."/>
            <person name="Karaoz U."/>
            <person name="Brodie E.L."/>
            <person name="Williams K.H."/>
            <person name="Hubbard S.S."/>
            <person name="Banfield J.F."/>
        </authorList>
    </citation>
    <scope>NUCLEOTIDE SEQUENCE [LARGE SCALE GENOMIC DNA]</scope>
</reference>
<proteinExistence type="predicted"/>
<evidence type="ECO:0000313" key="2">
    <source>
        <dbReference type="Proteomes" id="UP000177960"/>
    </source>
</evidence>
<dbReference type="EMBL" id="MHJG01000013">
    <property type="protein sequence ID" value="OGY63924.1"/>
    <property type="molecule type" value="Genomic_DNA"/>
</dbReference>
<organism evidence="1 2">
    <name type="scientific">Candidatus Harrisonbacteria bacterium RIFCSPHIGHO2_02_FULL_42_16</name>
    <dbReference type="NCBI Taxonomy" id="1798404"/>
    <lineage>
        <taxon>Bacteria</taxon>
        <taxon>Candidatus Harrisoniibacteriota</taxon>
    </lineage>
</organism>
<evidence type="ECO:0000313" key="1">
    <source>
        <dbReference type="EMBL" id="OGY63924.1"/>
    </source>
</evidence>
<sequence>MKIISIIEKVRALIGFGYKSRSPIADELESFREKTGRDFLHELLNGKDGNCVGWQFFQKLAPDSLFQKIDRWQGGSRPDTMTIGMFHANHGEILSALPVQCQVVGHGYGQKLLAMVVHCFLLSRYGLTASSHHDLISCHLNIIDNWCQAQQKINISADSN</sequence>
<protein>
    <submittedName>
        <fullName evidence="1">Uncharacterized protein</fullName>
    </submittedName>
</protein>
<name>A0A1G1ZH92_9BACT</name>
<comment type="caution">
    <text evidence="1">The sequence shown here is derived from an EMBL/GenBank/DDBJ whole genome shotgun (WGS) entry which is preliminary data.</text>
</comment>